<evidence type="ECO:0000313" key="1">
    <source>
        <dbReference type="EMBL" id="ARN81504.1"/>
    </source>
</evidence>
<dbReference type="STRING" id="655015.B1812_10955"/>
<reference evidence="1 2" key="1">
    <citation type="submission" date="2017-02" db="EMBL/GenBank/DDBJ databases">
        <authorList>
            <person name="Peterson S.W."/>
        </authorList>
    </citation>
    <scope>NUCLEOTIDE SEQUENCE [LARGE SCALE GENOMIC DNA]</scope>
    <source>
        <strain evidence="1 2">S285</strain>
    </source>
</reference>
<name>A0A1W6MV89_9HYPH</name>
<proteinExistence type="predicted"/>
<keyword evidence="2" id="KW-1185">Reference proteome</keyword>
<accession>A0A1W6MV89</accession>
<organism evidence="1 2">
    <name type="scientific">Methylocystis bryophila</name>
    <dbReference type="NCBI Taxonomy" id="655015"/>
    <lineage>
        <taxon>Bacteria</taxon>
        <taxon>Pseudomonadati</taxon>
        <taxon>Pseudomonadota</taxon>
        <taxon>Alphaproteobacteria</taxon>
        <taxon>Hyphomicrobiales</taxon>
        <taxon>Methylocystaceae</taxon>
        <taxon>Methylocystis</taxon>
    </lineage>
</organism>
<protein>
    <submittedName>
        <fullName evidence="1">Uncharacterized protein</fullName>
    </submittedName>
</protein>
<gene>
    <name evidence="1" type="ORF">B1812_10955</name>
</gene>
<evidence type="ECO:0000313" key="2">
    <source>
        <dbReference type="Proteomes" id="UP000193978"/>
    </source>
</evidence>
<dbReference type="AlphaFoldDB" id="A0A1W6MV89"/>
<sequence>MVSETRATAFHASRTLARFPFGRNRSSDETARKIRTLAWTPIAKACRLSQHSPVPLESARKMPSVARAFALCAFPARTEWVEQEGIALIQSGGANSDRKGLSPFAEFVR</sequence>
<dbReference type="EMBL" id="CP019948">
    <property type="protein sequence ID" value="ARN81504.1"/>
    <property type="molecule type" value="Genomic_DNA"/>
</dbReference>
<dbReference type="KEGG" id="mbry:B1812_10955"/>
<dbReference type="Proteomes" id="UP000193978">
    <property type="component" value="Chromosome"/>
</dbReference>